<dbReference type="PANTHER" id="PTHR43000">
    <property type="entry name" value="DTDP-D-GLUCOSE 4,6-DEHYDRATASE-RELATED"/>
    <property type="match status" value="1"/>
</dbReference>
<protein>
    <recommendedName>
        <fullName evidence="5 8">dTDP-glucose 4,6-dehydratase</fullName>
        <ecNumber evidence="4 8">4.2.1.46</ecNumber>
    </recommendedName>
</protein>
<reference evidence="10 11" key="1">
    <citation type="submission" date="2019-03" db="EMBL/GenBank/DDBJ databases">
        <title>Draft genome sequences of novel Actinobacteria.</title>
        <authorList>
            <person name="Sahin N."/>
            <person name="Ay H."/>
            <person name="Saygin H."/>
        </authorList>
    </citation>
    <scope>NUCLEOTIDE SEQUENCE [LARGE SCALE GENOMIC DNA]</scope>
    <source>
        <strain evidence="10 11">JCM 13523</strain>
    </source>
</reference>
<evidence type="ECO:0000256" key="6">
    <source>
        <dbReference type="ARBA" id="ARBA00023027"/>
    </source>
</evidence>
<dbReference type="EMBL" id="SMKX01000001">
    <property type="protein sequence ID" value="TDD63510.1"/>
    <property type="molecule type" value="Genomic_DNA"/>
</dbReference>
<evidence type="ECO:0000256" key="2">
    <source>
        <dbReference type="ARBA" id="ARBA00001911"/>
    </source>
</evidence>
<comment type="caution">
    <text evidence="10">The sequence shown here is derived from an EMBL/GenBank/DDBJ whole genome shotgun (WGS) entry which is preliminary data.</text>
</comment>
<name>A0A4R4ZY05_9ACTN</name>
<accession>A0A4R4ZY05</accession>
<evidence type="ECO:0000256" key="5">
    <source>
        <dbReference type="ARBA" id="ARBA00016977"/>
    </source>
</evidence>
<comment type="cofactor">
    <cofactor evidence="2 8">
        <name>NAD(+)</name>
        <dbReference type="ChEBI" id="CHEBI:57540"/>
    </cofactor>
</comment>
<dbReference type="AlphaFoldDB" id="A0A4R4ZY05"/>
<evidence type="ECO:0000256" key="7">
    <source>
        <dbReference type="ARBA" id="ARBA00023239"/>
    </source>
</evidence>
<dbReference type="CDD" id="cd05246">
    <property type="entry name" value="dTDP_GD_SDR_e"/>
    <property type="match status" value="1"/>
</dbReference>
<dbReference type="EC" id="4.2.1.46" evidence="4 8"/>
<dbReference type="Gene3D" id="3.40.50.720">
    <property type="entry name" value="NAD(P)-binding Rossmann-like Domain"/>
    <property type="match status" value="1"/>
</dbReference>
<dbReference type="GO" id="GO:0008460">
    <property type="term" value="F:dTDP-glucose 4,6-dehydratase activity"/>
    <property type="evidence" value="ECO:0007669"/>
    <property type="project" value="UniProtKB-EC"/>
</dbReference>
<evidence type="ECO:0000256" key="1">
    <source>
        <dbReference type="ARBA" id="ARBA00001539"/>
    </source>
</evidence>
<evidence type="ECO:0000256" key="8">
    <source>
        <dbReference type="RuleBase" id="RU004473"/>
    </source>
</evidence>
<dbReference type="Proteomes" id="UP000295124">
    <property type="component" value="Unassembled WGS sequence"/>
</dbReference>
<feature type="domain" description="NAD(P)-binding" evidence="9">
    <location>
        <begin position="2"/>
        <end position="299"/>
    </location>
</feature>
<dbReference type="InterPro" id="IPR005888">
    <property type="entry name" value="dTDP_Gluc_deHydtase"/>
</dbReference>
<evidence type="ECO:0000313" key="10">
    <source>
        <dbReference type="EMBL" id="TDD63510.1"/>
    </source>
</evidence>
<comment type="catalytic activity">
    <reaction evidence="1 8">
        <text>dTDP-alpha-D-glucose = dTDP-4-dehydro-6-deoxy-alpha-D-glucose + H2O</text>
        <dbReference type="Rhea" id="RHEA:17221"/>
        <dbReference type="ChEBI" id="CHEBI:15377"/>
        <dbReference type="ChEBI" id="CHEBI:57477"/>
        <dbReference type="ChEBI" id="CHEBI:57649"/>
        <dbReference type="EC" id="4.2.1.46"/>
    </reaction>
</comment>
<organism evidence="10 11">
    <name type="scientific">Kribbella antibiotica</name>
    <dbReference type="NCBI Taxonomy" id="190195"/>
    <lineage>
        <taxon>Bacteria</taxon>
        <taxon>Bacillati</taxon>
        <taxon>Actinomycetota</taxon>
        <taxon>Actinomycetes</taxon>
        <taxon>Propionibacteriales</taxon>
        <taxon>Kribbellaceae</taxon>
        <taxon>Kribbella</taxon>
    </lineage>
</organism>
<dbReference type="SUPFAM" id="SSF51735">
    <property type="entry name" value="NAD(P)-binding Rossmann-fold domains"/>
    <property type="match status" value="1"/>
</dbReference>
<keyword evidence="11" id="KW-1185">Reference proteome</keyword>
<gene>
    <name evidence="10" type="primary">rfbB</name>
    <name evidence="10" type="ORF">E1263_00650</name>
</gene>
<dbReference type="Pfam" id="PF16363">
    <property type="entry name" value="GDP_Man_Dehyd"/>
    <property type="match status" value="1"/>
</dbReference>
<keyword evidence="7 8" id="KW-0456">Lyase</keyword>
<proteinExistence type="inferred from homology"/>
<dbReference type="OrthoDB" id="9801785at2"/>
<dbReference type="GO" id="GO:0009225">
    <property type="term" value="P:nucleotide-sugar metabolic process"/>
    <property type="evidence" value="ECO:0007669"/>
    <property type="project" value="InterPro"/>
</dbReference>
<dbReference type="InterPro" id="IPR016040">
    <property type="entry name" value="NAD(P)-bd_dom"/>
</dbReference>
<dbReference type="InterPro" id="IPR036291">
    <property type="entry name" value="NAD(P)-bd_dom_sf"/>
</dbReference>
<dbReference type="Gene3D" id="3.90.25.10">
    <property type="entry name" value="UDP-galactose 4-epimerase, domain 1"/>
    <property type="match status" value="1"/>
</dbReference>
<evidence type="ECO:0000259" key="9">
    <source>
        <dbReference type="Pfam" id="PF16363"/>
    </source>
</evidence>
<comment type="similarity">
    <text evidence="3 8">Belongs to the NAD(P)-dependent epimerase/dehydratase family. dTDP-glucose dehydratase subfamily.</text>
</comment>
<evidence type="ECO:0000313" key="11">
    <source>
        <dbReference type="Proteomes" id="UP000295124"/>
    </source>
</evidence>
<keyword evidence="6" id="KW-0520">NAD</keyword>
<sequence length="328" mass="36728">MLVTGGAGFIGSNFVHDTVRRFPDVAVTVLDALTYAGSRRNLDQVSDQVTFVHGDICDAALVDGLVRDTDVLVHFAAESHVDNSLNDPSPFIQTNIVGTFTLIEAVRRHDKRLHHISTDEVFGDLPLDSVEQFTEQTAYDPSSPYSASKASSDMLVRAWVRSYGVQATISNCANNYGPYQHVEKLIPRQITNVLLDDKPKLYGAGDNVREWTHVTDHNDAVHRIITAGQIGETYLIGSGDERSNRQIIEQLLTLMDQEPTAYDHVPDRPGHDLRYSNNTTKLRTDLGWQPTYDFAAGLAATITWYRENPTWWKPAKSQTEARYKLLGR</sequence>
<evidence type="ECO:0000256" key="3">
    <source>
        <dbReference type="ARBA" id="ARBA00008178"/>
    </source>
</evidence>
<dbReference type="NCBIfam" id="TIGR01181">
    <property type="entry name" value="dTDP_gluc_dehyt"/>
    <property type="match status" value="1"/>
</dbReference>
<evidence type="ECO:0000256" key="4">
    <source>
        <dbReference type="ARBA" id="ARBA00011990"/>
    </source>
</evidence>